<dbReference type="STRING" id="1365950.SAMN05428963_10386"/>
<sequence>MAEHARFEMSTAAQMDYPEHERTYSLFLKLLKWGSIAVASLLIAMAFGFVGGGGFFGGVISFVVVLAIAYFVAR</sequence>
<evidence type="ECO:0000313" key="4">
    <source>
        <dbReference type="Proteomes" id="UP000190135"/>
    </source>
</evidence>
<evidence type="ECO:0000259" key="2">
    <source>
        <dbReference type="Pfam" id="PF07835"/>
    </source>
</evidence>
<dbReference type="InterPro" id="IPR036596">
    <property type="entry name" value="Cyt-C_aa3_sf"/>
</dbReference>
<organism evidence="3 4">
    <name type="scientific">Consotaella salsifontis</name>
    <dbReference type="NCBI Taxonomy" id="1365950"/>
    <lineage>
        <taxon>Bacteria</taxon>
        <taxon>Pseudomonadati</taxon>
        <taxon>Pseudomonadota</taxon>
        <taxon>Alphaproteobacteria</taxon>
        <taxon>Hyphomicrobiales</taxon>
        <taxon>Aurantimonadaceae</taxon>
        <taxon>Consotaella</taxon>
    </lineage>
</organism>
<dbReference type="SUPFAM" id="SSF81469">
    <property type="entry name" value="Bacterial aa3 type cytochrome c oxidase subunit IV"/>
    <property type="match status" value="1"/>
</dbReference>
<dbReference type="InterPro" id="IPR012422">
    <property type="entry name" value="Cyt_c_oxidase_su4_bac-aa3"/>
</dbReference>
<name>A0A1T4NM16_9HYPH</name>
<dbReference type="Pfam" id="PF07835">
    <property type="entry name" value="COX4_pro_2"/>
    <property type="match status" value="1"/>
</dbReference>
<evidence type="ECO:0000256" key="1">
    <source>
        <dbReference type="SAM" id="Phobius"/>
    </source>
</evidence>
<reference evidence="3 4" key="1">
    <citation type="submission" date="2017-02" db="EMBL/GenBank/DDBJ databases">
        <authorList>
            <person name="Peterson S.W."/>
        </authorList>
    </citation>
    <scope>NUCLEOTIDE SEQUENCE [LARGE SCALE GENOMIC DNA]</scope>
    <source>
        <strain evidence="3 4">USBA 369</strain>
    </source>
</reference>
<protein>
    <submittedName>
        <fullName evidence="3">Aa3 type cytochrome c oxidase subunit IV</fullName>
    </submittedName>
</protein>
<keyword evidence="1" id="KW-1133">Transmembrane helix</keyword>
<keyword evidence="4" id="KW-1185">Reference proteome</keyword>
<dbReference type="Gene3D" id="1.20.5.160">
    <property type="entry name" value="Bacterial aa3 type cytochrome c oxidase subunit IV"/>
    <property type="match status" value="1"/>
</dbReference>
<feature type="domain" description="Cytochrome c oxidase subunit IV bacterial aa3 type" evidence="2">
    <location>
        <begin position="4"/>
        <end position="49"/>
    </location>
</feature>
<feature type="transmembrane region" description="Helical" evidence="1">
    <location>
        <begin position="30"/>
        <end position="49"/>
    </location>
</feature>
<evidence type="ECO:0000313" key="3">
    <source>
        <dbReference type="EMBL" id="SJZ80156.1"/>
    </source>
</evidence>
<feature type="transmembrane region" description="Helical" evidence="1">
    <location>
        <begin position="55"/>
        <end position="73"/>
    </location>
</feature>
<dbReference type="EMBL" id="FUXL01000003">
    <property type="protein sequence ID" value="SJZ80156.1"/>
    <property type="molecule type" value="Genomic_DNA"/>
</dbReference>
<dbReference type="RefSeq" id="WP_078707206.1">
    <property type="nucleotide sequence ID" value="NZ_FUXL01000003.1"/>
</dbReference>
<proteinExistence type="predicted"/>
<gene>
    <name evidence="3" type="ORF">SAMN05428963_10386</name>
</gene>
<dbReference type="AlphaFoldDB" id="A0A1T4NM16"/>
<dbReference type="Proteomes" id="UP000190135">
    <property type="component" value="Unassembled WGS sequence"/>
</dbReference>
<dbReference type="OrthoDB" id="9812071at2"/>
<keyword evidence="1" id="KW-0812">Transmembrane</keyword>
<accession>A0A1T4NM16</accession>
<keyword evidence="1" id="KW-0472">Membrane</keyword>